<evidence type="ECO:0000313" key="1">
    <source>
        <dbReference type="EMBL" id="GAA1760575.1"/>
    </source>
</evidence>
<comment type="caution">
    <text evidence="1">The sequence shown here is derived from an EMBL/GenBank/DDBJ whole genome shotgun (WGS) entry which is preliminary data.</text>
</comment>
<gene>
    <name evidence="1" type="ORF">GCM10009810_20130</name>
</gene>
<keyword evidence="2" id="KW-1185">Reference proteome</keyword>
<dbReference type="Proteomes" id="UP001501475">
    <property type="component" value="Unassembled WGS sequence"/>
</dbReference>
<dbReference type="RefSeq" id="WP_344065607.1">
    <property type="nucleotide sequence ID" value="NZ_BAAAPN010000047.1"/>
</dbReference>
<protein>
    <submittedName>
        <fullName evidence="1">Uncharacterized protein</fullName>
    </submittedName>
</protein>
<dbReference type="EMBL" id="BAAAPN010000047">
    <property type="protein sequence ID" value="GAA1760575.1"/>
    <property type="molecule type" value="Genomic_DNA"/>
</dbReference>
<accession>A0ABN2KMU4</accession>
<name>A0ABN2KMU4_9MICO</name>
<reference evidence="1 2" key="1">
    <citation type="journal article" date="2019" name="Int. J. Syst. Evol. Microbiol.">
        <title>The Global Catalogue of Microorganisms (GCM) 10K type strain sequencing project: providing services to taxonomists for standard genome sequencing and annotation.</title>
        <authorList>
            <consortium name="The Broad Institute Genomics Platform"/>
            <consortium name="The Broad Institute Genome Sequencing Center for Infectious Disease"/>
            <person name="Wu L."/>
            <person name="Ma J."/>
        </authorList>
    </citation>
    <scope>NUCLEOTIDE SEQUENCE [LARGE SCALE GENOMIC DNA]</scope>
    <source>
        <strain evidence="1 2">JCM 15591</strain>
    </source>
</reference>
<sequence>MWFALDALLFVILALGAVTARRRRDGIEGTRSGEAGVDIAMSQAGALRSNRSGESASGF</sequence>
<proteinExistence type="predicted"/>
<organism evidence="1 2">
    <name type="scientific">Nostocoides vanveenii</name>
    <dbReference type="NCBI Taxonomy" id="330835"/>
    <lineage>
        <taxon>Bacteria</taxon>
        <taxon>Bacillati</taxon>
        <taxon>Actinomycetota</taxon>
        <taxon>Actinomycetes</taxon>
        <taxon>Micrococcales</taxon>
        <taxon>Intrasporangiaceae</taxon>
        <taxon>Nostocoides</taxon>
    </lineage>
</organism>
<evidence type="ECO:0000313" key="2">
    <source>
        <dbReference type="Proteomes" id="UP001501475"/>
    </source>
</evidence>